<comment type="caution">
    <text evidence="9">The sequence shown here is derived from an EMBL/GenBank/DDBJ whole genome shotgun (WGS) entry which is preliminary data.</text>
</comment>
<accession>A0ABN1E967</accession>
<evidence type="ECO:0000256" key="7">
    <source>
        <dbReference type="ARBA" id="ARBA00023237"/>
    </source>
</evidence>
<dbReference type="Proteomes" id="UP001499951">
    <property type="component" value="Unassembled WGS sequence"/>
</dbReference>
<comment type="subcellular location">
    <subcellularLocation>
        <location evidence="1">Cell outer membrane</location>
        <topology evidence="1">Multi-pass membrane protein</topology>
    </subcellularLocation>
</comment>
<evidence type="ECO:0000256" key="6">
    <source>
        <dbReference type="ARBA" id="ARBA00023136"/>
    </source>
</evidence>
<evidence type="ECO:0000256" key="3">
    <source>
        <dbReference type="ARBA" id="ARBA00022452"/>
    </source>
</evidence>
<organism evidence="9 10">
    <name type="scientific">Rhizomicrobium electricum</name>
    <dbReference type="NCBI Taxonomy" id="480070"/>
    <lineage>
        <taxon>Bacteria</taxon>
        <taxon>Pseudomonadati</taxon>
        <taxon>Pseudomonadota</taxon>
        <taxon>Alphaproteobacteria</taxon>
        <taxon>Micropepsales</taxon>
        <taxon>Micropepsaceae</taxon>
        <taxon>Rhizomicrobium</taxon>
    </lineage>
</organism>
<proteinExistence type="inferred from homology"/>
<keyword evidence="3" id="KW-1134">Transmembrane beta strand</keyword>
<dbReference type="PANTHER" id="PTHR35093">
    <property type="entry name" value="OUTER MEMBRANE PROTEIN NMB0088-RELATED"/>
    <property type="match status" value="1"/>
</dbReference>
<dbReference type="PANTHER" id="PTHR35093:SF8">
    <property type="entry name" value="OUTER MEMBRANE PROTEIN NMB0088-RELATED"/>
    <property type="match status" value="1"/>
</dbReference>
<evidence type="ECO:0000256" key="1">
    <source>
        <dbReference type="ARBA" id="ARBA00004571"/>
    </source>
</evidence>
<keyword evidence="7" id="KW-0998">Cell outer membrane</keyword>
<feature type="chain" id="PRO_5045827042" evidence="8">
    <location>
        <begin position="21"/>
        <end position="448"/>
    </location>
</feature>
<evidence type="ECO:0000313" key="10">
    <source>
        <dbReference type="Proteomes" id="UP001499951"/>
    </source>
</evidence>
<sequence length="448" mass="48201">MRRTAAVVFACLLLSTSAYASGFGLRDASASTLGLSYAGNAANGSVPTTMVFNPATVNDVETFDFAVSNTGLLPQTSGDFTATTAAGTPVSGNTHPVDIVNTALIPSLAVRYRLTDKIAMGLQFSTPWGMITDYDKSVTRYYATMSDVKSANMMAIIGYQLTPEFSIAGGLQVQYLKGRLAKAIDIGTITYGLYHSTPPRFPNLGQTPGGNDGFVELRAQDWATGWIIGAEWKPTPNLTFGASYRSAIYNRLKGNEYFTLDAVGQAFSAGSGMFKNGAASGKLHNPPVVTLGAKWDIDSQWSLMVGADWTGWSIVKNLTIHSGNPAQGDDVTLFNYHDSWFGSVGLQYKPTEDWRLSIGTGFDDTPTDTEYRTPGIPDGGRYWLSAGVGYRVTQNIDLDLSVARLIAEKGNIKLSMSEPTNAASYRGNLTGTVNMRVTLVGLELNYHL</sequence>
<evidence type="ECO:0000313" key="9">
    <source>
        <dbReference type="EMBL" id="GAA0561661.1"/>
    </source>
</evidence>
<evidence type="ECO:0000256" key="4">
    <source>
        <dbReference type="ARBA" id="ARBA00022692"/>
    </source>
</evidence>
<evidence type="ECO:0000256" key="5">
    <source>
        <dbReference type="ARBA" id="ARBA00022729"/>
    </source>
</evidence>
<evidence type="ECO:0000256" key="8">
    <source>
        <dbReference type="SAM" id="SignalP"/>
    </source>
</evidence>
<name>A0ABN1E967_9PROT</name>
<dbReference type="Pfam" id="PF03349">
    <property type="entry name" value="Toluene_X"/>
    <property type="match status" value="1"/>
</dbReference>
<protein>
    <submittedName>
        <fullName evidence="9">Outer membrane protein transport protein</fullName>
    </submittedName>
</protein>
<keyword evidence="10" id="KW-1185">Reference proteome</keyword>
<comment type="similarity">
    <text evidence="2">Belongs to the OmpP1/FadL family.</text>
</comment>
<dbReference type="SUPFAM" id="SSF56935">
    <property type="entry name" value="Porins"/>
    <property type="match status" value="1"/>
</dbReference>
<keyword evidence="6" id="KW-0472">Membrane</keyword>
<reference evidence="9 10" key="1">
    <citation type="journal article" date="2019" name="Int. J. Syst. Evol. Microbiol.">
        <title>The Global Catalogue of Microorganisms (GCM) 10K type strain sequencing project: providing services to taxonomists for standard genome sequencing and annotation.</title>
        <authorList>
            <consortium name="The Broad Institute Genomics Platform"/>
            <consortium name="The Broad Institute Genome Sequencing Center for Infectious Disease"/>
            <person name="Wu L."/>
            <person name="Ma J."/>
        </authorList>
    </citation>
    <scope>NUCLEOTIDE SEQUENCE [LARGE SCALE GENOMIC DNA]</scope>
    <source>
        <strain evidence="9 10">JCM 15089</strain>
    </source>
</reference>
<feature type="signal peptide" evidence="8">
    <location>
        <begin position="1"/>
        <end position="20"/>
    </location>
</feature>
<gene>
    <name evidence="9" type="ORF">GCM10008942_07610</name>
</gene>
<dbReference type="EMBL" id="BAAADD010000002">
    <property type="protein sequence ID" value="GAA0561661.1"/>
    <property type="molecule type" value="Genomic_DNA"/>
</dbReference>
<evidence type="ECO:0000256" key="2">
    <source>
        <dbReference type="ARBA" id="ARBA00008163"/>
    </source>
</evidence>
<dbReference type="Gene3D" id="2.40.160.60">
    <property type="entry name" value="Outer membrane protein transport protein (OMPP1/FadL/TodX)"/>
    <property type="match status" value="1"/>
</dbReference>
<keyword evidence="4" id="KW-0812">Transmembrane</keyword>
<dbReference type="InterPro" id="IPR005017">
    <property type="entry name" value="OMPP1/FadL/TodX"/>
</dbReference>
<keyword evidence="5 8" id="KW-0732">Signal</keyword>